<dbReference type="Pfam" id="PF00082">
    <property type="entry name" value="Peptidase_S8"/>
    <property type="match status" value="1"/>
</dbReference>
<keyword evidence="4 7" id="KW-0378">Hydrolase</keyword>
<dbReference type="PANTHER" id="PTHR10795">
    <property type="entry name" value="PROPROTEIN CONVERTASE SUBTILISIN/KEXIN"/>
    <property type="match status" value="1"/>
</dbReference>
<dbReference type="Gene3D" id="3.50.30.30">
    <property type="match status" value="1"/>
</dbReference>
<keyword evidence="2 7" id="KW-0645">Protease</keyword>
<dbReference type="OrthoDB" id="206201at2759"/>
<evidence type="ECO:0000256" key="5">
    <source>
        <dbReference type="ARBA" id="ARBA00022825"/>
    </source>
</evidence>
<feature type="domain" description="Peptidase S8/S53" evidence="9">
    <location>
        <begin position="122"/>
        <end position="574"/>
    </location>
</feature>
<dbReference type="PROSITE" id="PS00137">
    <property type="entry name" value="SUBTILASE_HIS"/>
    <property type="match status" value="1"/>
</dbReference>
<dbReference type="GO" id="GO:0006508">
    <property type="term" value="P:proteolysis"/>
    <property type="evidence" value="ECO:0007669"/>
    <property type="project" value="UniProtKB-KW"/>
</dbReference>
<keyword evidence="12" id="KW-1185">Reference proteome</keyword>
<dbReference type="PRINTS" id="PR00723">
    <property type="entry name" value="SUBTILISIN"/>
</dbReference>
<protein>
    <recommendedName>
        <fullName evidence="13">Peptidase S8/S53 domain-containing protein</fullName>
    </recommendedName>
</protein>
<dbReference type="SUPFAM" id="SSF52743">
    <property type="entry name" value="Subtilisin-like"/>
    <property type="match status" value="1"/>
</dbReference>
<dbReference type="InterPro" id="IPR041469">
    <property type="entry name" value="Subtilisin-like_FN3"/>
</dbReference>
<dbReference type="InterPro" id="IPR036852">
    <property type="entry name" value="Peptidase_S8/S53_dom_sf"/>
</dbReference>
<evidence type="ECO:0000313" key="12">
    <source>
        <dbReference type="Proteomes" id="UP000230069"/>
    </source>
</evidence>
<dbReference type="InterPro" id="IPR023827">
    <property type="entry name" value="Peptidase_S8_Asp-AS"/>
</dbReference>
<dbReference type="InterPro" id="IPR022398">
    <property type="entry name" value="Peptidase_S8_His-AS"/>
</dbReference>
<evidence type="ECO:0000256" key="6">
    <source>
        <dbReference type="PIRSR" id="PIRSR615500-1"/>
    </source>
</evidence>
<dbReference type="InterPro" id="IPR023828">
    <property type="entry name" value="Peptidase_S8_Ser-AS"/>
</dbReference>
<keyword evidence="5 7" id="KW-0720">Serine protease</keyword>
<dbReference type="GO" id="GO:0004252">
    <property type="term" value="F:serine-type endopeptidase activity"/>
    <property type="evidence" value="ECO:0007669"/>
    <property type="project" value="UniProtKB-UniRule"/>
</dbReference>
<feature type="active site" description="Charge relay system" evidence="6 7">
    <location>
        <position position="131"/>
    </location>
</feature>
<name>A0A2G5ETN7_AQUCA</name>
<dbReference type="Gene3D" id="3.40.50.200">
    <property type="entry name" value="Peptidase S8/S53 domain"/>
    <property type="match status" value="1"/>
</dbReference>
<dbReference type="InterPro" id="IPR045051">
    <property type="entry name" value="SBT"/>
</dbReference>
<evidence type="ECO:0000259" key="10">
    <source>
        <dbReference type="Pfam" id="PF17766"/>
    </source>
</evidence>
<feature type="domain" description="Subtilisin-like protease fibronectin type-III" evidence="10">
    <location>
        <begin position="656"/>
        <end position="750"/>
    </location>
</feature>
<dbReference type="PROSITE" id="PS00138">
    <property type="entry name" value="SUBTILASE_SER"/>
    <property type="match status" value="1"/>
</dbReference>
<evidence type="ECO:0000256" key="8">
    <source>
        <dbReference type="RuleBase" id="RU003355"/>
    </source>
</evidence>
<evidence type="ECO:0000259" key="9">
    <source>
        <dbReference type="Pfam" id="PF00082"/>
    </source>
</evidence>
<dbReference type="InterPro" id="IPR015500">
    <property type="entry name" value="Peptidase_S8_subtilisin-rel"/>
</dbReference>
<dbReference type="AlphaFoldDB" id="A0A2G5ETN7"/>
<dbReference type="Gene3D" id="2.60.40.2310">
    <property type="match status" value="1"/>
</dbReference>
<evidence type="ECO:0000313" key="11">
    <source>
        <dbReference type="EMBL" id="PIA59090.1"/>
    </source>
</evidence>
<dbReference type="Pfam" id="PF17766">
    <property type="entry name" value="fn3_6"/>
    <property type="match status" value="1"/>
</dbReference>
<dbReference type="FunCoup" id="A0A2G5ETN7">
    <property type="interactions" value="31"/>
</dbReference>
<keyword evidence="3" id="KW-0732">Signal</keyword>
<feature type="active site" description="Charge relay system" evidence="6 7">
    <location>
        <position position="539"/>
    </location>
</feature>
<dbReference type="PROSITE" id="PS00136">
    <property type="entry name" value="SUBTILASE_ASP"/>
    <property type="match status" value="1"/>
</dbReference>
<dbReference type="InParanoid" id="A0A2G5ETN7"/>
<accession>A0A2G5ETN7</accession>
<reference evidence="11 12" key="1">
    <citation type="submission" date="2017-09" db="EMBL/GenBank/DDBJ databases">
        <title>WGS assembly of Aquilegia coerulea Goldsmith.</title>
        <authorList>
            <person name="Hodges S."/>
            <person name="Kramer E."/>
            <person name="Nordborg M."/>
            <person name="Tomkins J."/>
            <person name="Borevitz J."/>
            <person name="Derieg N."/>
            <person name="Yan J."/>
            <person name="Mihaltcheva S."/>
            <person name="Hayes R.D."/>
            <person name="Rokhsar D."/>
        </authorList>
    </citation>
    <scope>NUCLEOTIDE SEQUENCE [LARGE SCALE GENOMIC DNA]</scope>
    <source>
        <strain evidence="12">cv. Goldsmith</strain>
    </source>
</reference>
<dbReference type="EMBL" id="KZ305021">
    <property type="protein sequence ID" value="PIA59090.1"/>
    <property type="molecule type" value="Genomic_DNA"/>
</dbReference>
<proteinExistence type="inferred from homology"/>
<feature type="active site" description="Charge relay system" evidence="6 7">
    <location>
        <position position="209"/>
    </location>
</feature>
<evidence type="ECO:0000256" key="4">
    <source>
        <dbReference type="ARBA" id="ARBA00022801"/>
    </source>
</evidence>
<comment type="similarity">
    <text evidence="1 7 8">Belongs to the peptidase S8 family.</text>
</comment>
<evidence type="ECO:0000256" key="2">
    <source>
        <dbReference type="ARBA" id="ARBA00022670"/>
    </source>
</evidence>
<evidence type="ECO:0000256" key="1">
    <source>
        <dbReference type="ARBA" id="ARBA00011073"/>
    </source>
</evidence>
<evidence type="ECO:0000256" key="3">
    <source>
        <dbReference type="ARBA" id="ARBA00022729"/>
    </source>
</evidence>
<dbReference type="Proteomes" id="UP000230069">
    <property type="component" value="Unassembled WGS sequence"/>
</dbReference>
<dbReference type="PROSITE" id="PS51892">
    <property type="entry name" value="SUBTILASE"/>
    <property type="match status" value="1"/>
</dbReference>
<evidence type="ECO:0008006" key="13">
    <source>
        <dbReference type="Google" id="ProtNLM"/>
    </source>
</evidence>
<organism evidence="11 12">
    <name type="scientific">Aquilegia coerulea</name>
    <name type="common">Rocky mountain columbine</name>
    <dbReference type="NCBI Taxonomy" id="218851"/>
    <lineage>
        <taxon>Eukaryota</taxon>
        <taxon>Viridiplantae</taxon>
        <taxon>Streptophyta</taxon>
        <taxon>Embryophyta</taxon>
        <taxon>Tracheophyta</taxon>
        <taxon>Spermatophyta</taxon>
        <taxon>Magnoliopsida</taxon>
        <taxon>Ranunculales</taxon>
        <taxon>Ranunculaceae</taxon>
        <taxon>Thalictroideae</taxon>
        <taxon>Aquilegia</taxon>
    </lineage>
</organism>
<sequence length="755" mass="80254">MVRMENATASSRYVVLLMLLVIILGFAEERAIYLVLMEGHPVVFREGTTHYETGKRIDPHRSGSNTHFDTLILVLVKLLTQGVIVVEKDTGAKLMTTYTPQYLGLPLGVWAQAGRGGKSNAGEGIVIGIVDTGMDPTHPSFTYDPQIPFALSNNSQFSGGGTCETGPLFPKGSCNGKIVSARYFAAGDQAIASLNASIDFLSPFDAVGHGSHVASTAAGNSGVPVVMNGFLYGYASGMSPRAGIAVYKAIYPSVATIADVVSAIDHATEDGVDILTLSIGPDEPPEDTITFLSVFDTFMVFAQRAGVFVVQAAGNHGPDPSSVVAYSPWAVAVAACNTDRSFPGRLILGDGHIINGIGLSAPTFRNGTLQFKLVLAQDAVKTTGRFLRTPEYVEECQHPEALDPIVVQGSIVISKFPAGFYNQTSTVTAIIDTAKALGFMGFVLVANPAYGDFIAQPIPLSVPGILIPKMADVQGRASIGEGRLAYFQGRAPIVSRFSSRGPNILDIDGDLADVLKPDPLSVLDSILTGNNFALLSGTSMAAPHVSGIAALIKQYNPSWTPSMIASSISTTASKFDNSGEIIMAEGPEIASIYPSTHFDIGAGLINPSLALDLGLVFSSDFNEYISFLCSLPNINKTMIKARTSQSCDNSLAFPTDLNLPSVTISALGGSRLVQRNIKNVATKPETYLCSVLQPEGVEVNVYPTWFRITSQGTQELYIKLNVTKPLTTFSFGEIVLTGSLDHIVRIPLSIYPVSY</sequence>
<dbReference type="InterPro" id="IPR000209">
    <property type="entry name" value="Peptidase_S8/S53_dom"/>
</dbReference>
<evidence type="ECO:0000256" key="7">
    <source>
        <dbReference type="PROSITE-ProRule" id="PRU01240"/>
    </source>
</evidence>
<gene>
    <name evidence="11" type="ORF">AQUCO_00400149v1</name>
</gene>